<dbReference type="PANTHER" id="PTHR30614:SF20">
    <property type="entry name" value="GLUTAMINE TRANSPORT SYSTEM PERMEASE PROTEIN GLNP"/>
    <property type="match status" value="1"/>
</dbReference>
<reference evidence="11 12" key="1">
    <citation type="submission" date="2019-03" db="EMBL/GenBank/DDBJ databases">
        <authorList>
            <person name="Kim M.K.M."/>
        </authorList>
    </citation>
    <scope>NUCLEOTIDE SEQUENCE [LARGE SCALE GENOMIC DNA]</scope>
    <source>
        <strain evidence="11 12">18JY21-1</strain>
    </source>
</reference>
<proteinExistence type="inferred from homology"/>
<dbReference type="AlphaFoldDB" id="A0A4V2WMZ7"/>
<gene>
    <name evidence="11" type="ORF">E0485_20815</name>
</gene>
<evidence type="ECO:0000256" key="5">
    <source>
        <dbReference type="ARBA" id="ARBA00022692"/>
    </source>
</evidence>
<evidence type="ECO:0000256" key="4">
    <source>
        <dbReference type="ARBA" id="ARBA00022475"/>
    </source>
</evidence>
<dbReference type="GO" id="GO:0022857">
    <property type="term" value="F:transmembrane transporter activity"/>
    <property type="evidence" value="ECO:0007669"/>
    <property type="project" value="InterPro"/>
</dbReference>
<comment type="subcellular location">
    <subcellularLocation>
        <location evidence="1 9">Cell membrane</location>
        <topology evidence="1 9">Multi-pass membrane protein</topology>
    </subcellularLocation>
</comment>
<keyword evidence="7 9" id="KW-1133">Transmembrane helix</keyword>
<name>A0A4V2WMZ7_9BACL</name>
<protein>
    <submittedName>
        <fullName evidence="11">Amino acid ABC transporter permease</fullName>
    </submittedName>
</protein>
<dbReference type="InterPro" id="IPR035906">
    <property type="entry name" value="MetI-like_sf"/>
</dbReference>
<dbReference type="PROSITE" id="PS50928">
    <property type="entry name" value="ABC_TM1"/>
    <property type="match status" value="1"/>
</dbReference>
<dbReference type="NCBIfam" id="TIGR01726">
    <property type="entry name" value="HEQRo_perm_3TM"/>
    <property type="match status" value="1"/>
</dbReference>
<evidence type="ECO:0000256" key="8">
    <source>
        <dbReference type="ARBA" id="ARBA00023136"/>
    </source>
</evidence>
<dbReference type="FunFam" id="1.10.3720.10:FF:000033">
    <property type="entry name" value="Polar amino acid ABC transporter permease"/>
    <property type="match status" value="1"/>
</dbReference>
<evidence type="ECO:0000256" key="3">
    <source>
        <dbReference type="ARBA" id="ARBA00022448"/>
    </source>
</evidence>
<evidence type="ECO:0000313" key="12">
    <source>
        <dbReference type="Proteomes" id="UP000295418"/>
    </source>
</evidence>
<dbReference type="RefSeq" id="WP_132419999.1">
    <property type="nucleotide sequence ID" value="NZ_SKFG01000031.1"/>
</dbReference>
<comment type="caution">
    <text evidence="11">The sequence shown here is derived from an EMBL/GenBank/DDBJ whole genome shotgun (WGS) entry which is preliminary data.</text>
</comment>
<keyword evidence="5 9" id="KW-0812">Transmembrane</keyword>
<feature type="transmembrane region" description="Helical" evidence="9">
    <location>
        <begin position="189"/>
        <end position="208"/>
    </location>
</feature>
<dbReference type="PANTHER" id="PTHR30614">
    <property type="entry name" value="MEMBRANE COMPONENT OF AMINO ACID ABC TRANSPORTER"/>
    <property type="match status" value="1"/>
</dbReference>
<dbReference type="Proteomes" id="UP000295418">
    <property type="component" value="Unassembled WGS sequence"/>
</dbReference>
<dbReference type="OrthoDB" id="9805999at2"/>
<evidence type="ECO:0000313" key="11">
    <source>
        <dbReference type="EMBL" id="TCZ73552.1"/>
    </source>
</evidence>
<comment type="similarity">
    <text evidence="2">Belongs to the binding-protein-dependent transport system permease family. HisMQ subfamily.</text>
</comment>
<dbReference type="InterPro" id="IPR010065">
    <property type="entry name" value="AA_ABC_transptr_permease_3TM"/>
</dbReference>
<feature type="domain" description="ABC transmembrane type-1" evidence="10">
    <location>
        <begin position="19"/>
        <end position="208"/>
    </location>
</feature>
<dbReference type="Pfam" id="PF00528">
    <property type="entry name" value="BPD_transp_1"/>
    <property type="match status" value="1"/>
</dbReference>
<dbReference type="SUPFAM" id="SSF161098">
    <property type="entry name" value="MetI-like"/>
    <property type="match status" value="1"/>
</dbReference>
<dbReference type="Gene3D" id="1.10.3720.10">
    <property type="entry name" value="MetI-like"/>
    <property type="match status" value="1"/>
</dbReference>
<keyword evidence="3 9" id="KW-0813">Transport</keyword>
<feature type="transmembrane region" description="Helical" evidence="9">
    <location>
        <begin position="20"/>
        <end position="43"/>
    </location>
</feature>
<dbReference type="InterPro" id="IPR043429">
    <property type="entry name" value="ArtM/GltK/GlnP/TcyL/YhdX-like"/>
</dbReference>
<keyword evidence="12" id="KW-1185">Reference proteome</keyword>
<keyword evidence="8 9" id="KW-0472">Membrane</keyword>
<dbReference type="GO" id="GO:0043190">
    <property type="term" value="C:ATP-binding cassette (ABC) transporter complex"/>
    <property type="evidence" value="ECO:0007669"/>
    <property type="project" value="InterPro"/>
</dbReference>
<evidence type="ECO:0000256" key="6">
    <source>
        <dbReference type="ARBA" id="ARBA00022970"/>
    </source>
</evidence>
<evidence type="ECO:0000256" key="9">
    <source>
        <dbReference type="RuleBase" id="RU363032"/>
    </source>
</evidence>
<feature type="transmembrane region" description="Helical" evidence="9">
    <location>
        <begin position="55"/>
        <end position="78"/>
    </location>
</feature>
<keyword evidence="4" id="KW-1003">Cell membrane</keyword>
<evidence type="ECO:0000256" key="2">
    <source>
        <dbReference type="ARBA" id="ARBA00010072"/>
    </source>
</evidence>
<organism evidence="11 12">
    <name type="scientific">Paenibacillus albiflavus</name>
    <dbReference type="NCBI Taxonomy" id="2545760"/>
    <lineage>
        <taxon>Bacteria</taxon>
        <taxon>Bacillati</taxon>
        <taxon>Bacillota</taxon>
        <taxon>Bacilli</taxon>
        <taxon>Bacillales</taxon>
        <taxon>Paenibacillaceae</taxon>
        <taxon>Paenibacillus</taxon>
    </lineage>
</organism>
<keyword evidence="6" id="KW-0029">Amino-acid transport</keyword>
<evidence type="ECO:0000256" key="7">
    <source>
        <dbReference type="ARBA" id="ARBA00022989"/>
    </source>
</evidence>
<dbReference type="CDD" id="cd06261">
    <property type="entry name" value="TM_PBP2"/>
    <property type="match status" value="1"/>
</dbReference>
<accession>A0A4V2WMZ7</accession>
<evidence type="ECO:0000259" key="10">
    <source>
        <dbReference type="PROSITE" id="PS50928"/>
    </source>
</evidence>
<dbReference type="EMBL" id="SKFG01000031">
    <property type="protein sequence ID" value="TCZ73552.1"/>
    <property type="molecule type" value="Genomic_DNA"/>
</dbReference>
<evidence type="ECO:0000256" key="1">
    <source>
        <dbReference type="ARBA" id="ARBA00004651"/>
    </source>
</evidence>
<dbReference type="InterPro" id="IPR000515">
    <property type="entry name" value="MetI-like"/>
</dbReference>
<sequence>MDIRWDIIETYAPFFLQGTLLTIGICLASIFFGTILGLGIGLGRMSKHKIIRTPFTVYVDIIRGTPLLVLIMIVHFGISTPVFGISNGIFSAILSLSLNSAAYCAEIFRAGVQSIDRGQMEAARSLGLSHYKAMRFVILPQAIKRMIPPFVNEFIVLIKDSSLASIVAAKELMYWAKAAQGQYLRVWESYLTIAIIYLILTLTLSKVLNRLERKYRTE</sequence>
<dbReference type="GO" id="GO:0006865">
    <property type="term" value="P:amino acid transport"/>
    <property type="evidence" value="ECO:0007669"/>
    <property type="project" value="UniProtKB-KW"/>
</dbReference>